<sequence>MPDTPAPTVLAARNAVIAMFVLNGTLFGLWASRIPTVSVKLSLDPGALGLLLLLMGGGAIAAFPLAGRWVDRHGAATTTVWVGAIHALSILGIGLAPTVSTLAAALFFFGATHGAMDVAMNSWAGAVERRLPRPMMSRFHASWSVGAGLGAASGFVAIKLGLPLLAHGVLVIGVVAAVCLWLAVPPATSPLWAPAPRIDAPHAPLFTLPKGQLVLVGLIAMCASLGEGAMADWGAIFLMTTTGVSEASAAIGYAVFSVAMVIMRLGGDRVTYRLGPMRTARLAGGTAALGAGLAVGIATYPVALVGFALMGIGYAVIMPLAFSRATNDPILSPGKAVASLATLGYGGLLMGPPVIGFIAEVSSIRVSFALLMALAVLMASLAPALRQPDP</sequence>
<evidence type="ECO:0000256" key="1">
    <source>
        <dbReference type="ARBA" id="ARBA00004141"/>
    </source>
</evidence>
<dbReference type="AlphaFoldDB" id="A0A1I0RA70"/>
<evidence type="ECO:0000313" key="7">
    <source>
        <dbReference type="EMBL" id="SEW37681.1"/>
    </source>
</evidence>
<evidence type="ECO:0000256" key="5">
    <source>
        <dbReference type="SAM" id="Phobius"/>
    </source>
</evidence>
<evidence type="ECO:0000259" key="6">
    <source>
        <dbReference type="PROSITE" id="PS50850"/>
    </source>
</evidence>
<keyword evidence="4 5" id="KW-0472">Membrane</keyword>
<dbReference type="Gene3D" id="1.20.1250.20">
    <property type="entry name" value="MFS general substrate transporter like domains"/>
    <property type="match status" value="2"/>
</dbReference>
<dbReference type="EMBL" id="FOJB01000003">
    <property type="protein sequence ID" value="SEW37681.1"/>
    <property type="molecule type" value="Genomic_DNA"/>
</dbReference>
<evidence type="ECO:0000313" key="8">
    <source>
        <dbReference type="Proteomes" id="UP000199650"/>
    </source>
</evidence>
<dbReference type="InterPro" id="IPR011701">
    <property type="entry name" value="MFS"/>
</dbReference>
<name>A0A1I0RA70_9RHOB</name>
<feature type="transmembrane region" description="Helical" evidence="5">
    <location>
        <begin position="139"/>
        <end position="158"/>
    </location>
</feature>
<dbReference type="PANTHER" id="PTHR23514:SF13">
    <property type="entry name" value="INNER MEMBRANE PROTEIN YBJJ"/>
    <property type="match status" value="1"/>
</dbReference>
<dbReference type="InterPro" id="IPR020846">
    <property type="entry name" value="MFS_dom"/>
</dbReference>
<dbReference type="PROSITE" id="PS50850">
    <property type="entry name" value="MFS"/>
    <property type="match status" value="1"/>
</dbReference>
<keyword evidence="2 5" id="KW-0812">Transmembrane</keyword>
<evidence type="ECO:0000256" key="2">
    <source>
        <dbReference type="ARBA" id="ARBA00022692"/>
    </source>
</evidence>
<feature type="domain" description="Major facilitator superfamily (MFS) profile" evidence="6">
    <location>
        <begin position="212"/>
        <end position="390"/>
    </location>
</feature>
<feature type="transmembrane region" description="Helical" evidence="5">
    <location>
        <begin position="366"/>
        <end position="385"/>
    </location>
</feature>
<dbReference type="SUPFAM" id="SSF103473">
    <property type="entry name" value="MFS general substrate transporter"/>
    <property type="match status" value="1"/>
</dbReference>
<proteinExistence type="predicted"/>
<comment type="subcellular location">
    <subcellularLocation>
        <location evidence="1">Membrane</location>
        <topology evidence="1">Multi-pass membrane protein</topology>
    </subcellularLocation>
</comment>
<organism evidence="7 8">
    <name type="scientific">Aliiroseovarius sediminilitoris</name>
    <dbReference type="NCBI Taxonomy" id="1173584"/>
    <lineage>
        <taxon>Bacteria</taxon>
        <taxon>Pseudomonadati</taxon>
        <taxon>Pseudomonadota</taxon>
        <taxon>Alphaproteobacteria</taxon>
        <taxon>Rhodobacterales</taxon>
        <taxon>Paracoccaceae</taxon>
        <taxon>Aliiroseovarius</taxon>
    </lineage>
</organism>
<evidence type="ECO:0000256" key="4">
    <source>
        <dbReference type="ARBA" id="ARBA00023136"/>
    </source>
</evidence>
<dbReference type="PANTHER" id="PTHR23514">
    <property type="entry name" value="BYPASS OF STOP CODON PROTEIN 6"/>
    <property type="match status" value="1"/>
</dbReference>
<dbReference type="InterPro" id="IPR051788">
    <property type="entry name" value="MFS_Transporter"/>
</dbReference>
<protein>
    <submittedName>
        <fullName evidence="7">Predicted arabinose efflux permease, MFS family</fullName>
    </submittedName>
</protein>
<keyword evidence="8" id="KW-1185">Reference proteome</keyword>
<dbReference type="Pfam" id="PF07690">
    <property type="entry name" value="MFS_1"/>
    <property type="match status" value="1"/>
</dbReference>
<feature type="transmembrane region" description="Helical" evidence="5">
    <location>
        <begin position="288"/>
        <end position="317"/>
    </location>
</feature>
<dbReference type="GO" id="GO:0016020">
    <property type="term" value="C:membrane"/>
    <property type="evidence" value="ECO:0007669"/>
    <property type="project" value="UniProtKB-SubCell"/>
</dbReference>
<feature type="transmembrane region" description="Helical" evidence="5">
    <location>
        <begin position="164"/>
        <end position="184"/>
    </location>
</feature>
<reference evidence="7 8" key="1">
    <citation type="submission" date="2016-10" db="EMBL/GenBank/DDBJ databases">
        <authorList>
            <person name="de Groot N.N."/>
        </authorList>
    </citation>
    <scope>NUCLEOTIDE SEQUENCE [LARGE SCALE GENOMIC DNA]</scope>
    <source>
        <strain evidence="7 8">DSM 29439</strain>
    </source>
</reference>
<evidence type="ECO:0000256" key="3">
    <source>
        <dbReference type="ARBA" id="ARBA00022989"/>
    </source>
</evidence>
<feature type="transmembrane region" description="Helical" evidence="5">
    <location>
        <begin position="43"/>
        <end position="65"/>
    </location>
</feature>
<feature type="transmembrane region" description="Helical" evidence="5">
    <location>
        <begin position="85"/>
        <end position="110"/>
    </location>
</feature>
<feature type="transmembrane region" description="Helical" evidence="5">
    <location>
        <begin position="337"/>
        <end position="359"/>
    </location>
</feature>
<feature type="transmembrane region" description="Helical" evidence="5">
    <location>
        <begin position="213"/>
        <end position="238"/>
    </location>
</feature>
<feature type="transmembrane region" description="Helical" evidence="5">
    <location>
        <begin position="12"/>
        <end position="31"/>
    </location>
</feature>
<accession>A0A1I0RA70</accession>
<dbReference type="CDD" id="cd17393">
    <property type="entry name" value="MFS_MosC_like"/>
    <property type="match status" value="1"/>
</dbReference>
<dbReference type="GO" id="GO:0022857">
    <property type="term" value="F:transmembrane transporter activity"/>
    <property type="evidence" value="ECO:0007669"/>
    <property type="project" value="InterPro"/>
</dbReference>
<dbReference type="Proteomes" id="UP000199650">
    <property type="component" value="Unassembled WGS sequence"/>
</dbReference>
<dbReference type="RefSeq" id="WP_245744802.1">
    <property type="nucleotide sequence ID" value="NZ_FOJB01000003.1"/>
</dbReference>
<gene>
    <name evidence="7" type="ORF">SAMN05444851_3307</name>
</gene>
<keyword evidence="3 5" id="KW-1133">Transmembrane helix</keyword>
<feature type="transmembrane region" description="Helical" evidence="5">
    <location>
        <begin position="250"/>
        <end position="267"/>
    </location>
</feature>
<dbReference type="InterPro" id="IPR036259">
    <property type="entry name" value="MFS_trans_sf"/>
</dbReference>